<dbReference type="AlphaFoldDB" id="A0A0N4T042"/>
<protein>
    <submittedName>
        <fullName evidence="3">Secreted protein</fullName>
    </submittedName>
</protein>
<name>A0A0N4T042_BRUPA</name>
<keyword evidence="2" id="KW-1185">Reference proteome</keyword>
<reference evidence="3" key="1">
    <citation type="submission" date="2017-02" db="UniProtKB">
        <authorList>
            <consortium name="WormBaseParasite"/>
        </authorList>
    </citation>
    <scope>IDENTIFICATION</scope>
</reference>
<sequence>MWTLRFPLSIVSVIDFSGISSGMYRRTEWSASYPPLSEVAGRYLDDSSVPVLQLCCAFLPALLSTYARFLPACFLLSFTDKSSPPHFRTVVPVLAKALHDGNNISH</sequence>
<dbReference type="Proteomes" id="UP000278627">
    <property type="component" value="Unassembled WGS sequence"/>
</dbReference>
<organism evidence="3">
    <name type="scientific">Brugia pahangi</name>
    <name type="common">Filarial nematode worm</name>
    <dbReference type="NCBI Taxonomy" id="6280"/>
    <lineage>
        <taxon>Eukaryota</taxon>
        <taxon>Metazoa</taxon>
        <taxon>Ecdysozoa</taxon>
        <taxon>Nematoda</taxon>
        <taxon>Chromadorea</taxon>
        <taxon>Rhabditida</taxon>
        <taxon>Spirurina</taxon>
        <taxon>Spiruromorpha</taxon>
        <taxon>Filarioidea</taxon>
        <taxon>Onchocercidae</taxon>
        <taxon>Brugia</taxon>
    </lineage>
</organism>
<dbReference type="WBParaSite" id="BPAG_0000144401-mRNA-1">
    <property type="protein sequence ID" value="BPAG_0000144401-mRNA-1"/>
    <property type="gene ID" value="BPAG_0000144401"/>
</dbReference>
<proteinExistence type="predicted"/>
<reference evidence="1 2" key="2">
    <citation type="submission" date="2018-11" db="EMBL/GenBank/DDBJ databases">
        <authorList>
            <consortium name="Pathogen Informatics"/>
        </authorList>
    </citation>
    <scope>NUCLEOTIDE SEQUENCE [LARGE SCALE GENOMIC DNA]</scope>
</reference>
<evidence type="ECO:0000313" key="1">
    <source>
        <dbReference type="EMBL" id="VDN82631.1"/>
    </source>
</evidence>
<gene>
    <name evidence="1" type="ORF">BPAG_LOCUS1445</name>
</gene>
<dbReference type="EMBL" id="UZAD01000113">
    <property type="protein sequence ID" value="VDN82631.1"/>
    <property type="molecule type" value="Genomic_DNA"/>
</dbReference>
<accession>A0A0N4T042</accession>
<evidence type="ECO:0000313" key="3">
    <source>
        <dbReference type="WBParaSite" id="BPAG_0000144401-mRNA-1"/>
    </source>
</evidence>
<evidence type="ECO:0000313" key="2">
    <source>
        <dbReference type="Proteomes" id="UP000278627"/>
    </source>
</evidence>